<feature type="domain" description="FHA" evidence="2">
    <location>
        <begin position="94"/>
        <end position="148"/>
    </location>
</feature>
<dbReference type="RefSeq" id="WP_134114590.1">
    <property type="nucleotide sequence ID" value="NZ_SOEG01000002.1"/>
</dbReference>
<dbReference type="AlphaFoldDB" id="A0A4R8HFU9"/>
<dbReference type="CDD" id="cd00060">
    <property type="entry name" value="FHA"/>
    <property type="match status" value="1"/>
</dbReference>
<dbReference type="InterPro" id="IPR000253">
    <property type="entry name" value="FHA_dom"/>
</dbReference>
<proteinExistence type="predicted"/>
<dbReference type="SUPFAM" id="SSF49879">
    <property type="entry name" value="SMAD/FHA domain"/>
    <property type="match status" value="1"/>
</dbReference>
<accession>A0A4R8HFU9</accession>
<comment type="caution">
    <text evidence="3">The sequence shown here is derived from an EMBL/GenBank/DDBJ whole genome shotgun (WGS) entry which is preliminary data.</text>
</comment>
<evidence type="ECO:0000259" key="2">
    <source>
        <dbReference type="PROSITE" id="PS50006"/>
    </source>
</evidence>
<dbReference type="PROSITE" id="PS50006">
    <property type="entry name" value="FHA_DOMAIN"/>
    <property type="match status" value="1"/>
</dbReference>
<feature type="compositionally biased region" description="Basic residues" evidence="1">
    <location>
        <begin position="35"/>
        <end position="44"/>
    </location>
</feature>
<evidence type="ECO:0000313" key="3">
    <source>
        <dbReference type="EMBL" id="TDX58980.1"/>
    </source>
</evidence>
<dbReference type="STRING" id="926561.GCA_000379025_01962"/>
<evidence type="ECO:0000313" key="4">
    <source>
        <dbReference type="Proteomes" id="UP000295832"/>
    </source>
</evidence>
<dbReference type="Proteomes" id="UP000295832">
    <property type="component" value="Unassembled WGS sequence"/>
</dbReference>
<dbReference type="EMBL" id="SOEG01000002">
    <property type="protein sequence ID" value="TDX58980.1"/>
    <property type="molecule type" value="Genomic_DNA"/>
</dbReference>
<organism evidence="3 4">
    <name type="scientific">Orenia marismortui</name>
    <dbReference type="NCBI Taxonomy" id="46469"/>
    <lineage>
        <taxon>Bacteria</taxon>
        <taxon>Bacillati</taxon>
        <taxon>Bacillota</taxon>
        <taxon>Clostridia</taxon>
        <taxon>Halanaerobiales</taxon>
        <taxon>Halobacteroidaceae</taxon>
        <taxon>Orenia</taxon>
    </lineage>
</organism>
<gene>
    <name evidence="3" type="ORF">C7959_102118</name>
</gene>
<reference evidence="3 4" key="1">
    <citation type="submission" date="2019-03" db="EMBL/GenBank/DDBJ databases">
        <title>Subsurface microbial communities from deep shales in Ohio and West Virginia, USA.</title>
        <authorList>
            <person name="Wrighton K."/>
        </authorList>
    </citation>
    <scope>NUCLEOTIDE SEQUENCE [LARGE SCALE GENOMIC DNA]</scope>
    <source>
        <strain evidence="3 4">MSL 6dP</strain>
    </source>
</reference>
<dbReference type="InterPro" id="IPR008984">
    <property type="entry name" value="SMAD_FHA_dom_sf"/>
</dbReference>
<dbReference type="Gene3D" id="2.60.200.20">
    <property type="match status" value="1"/>
</dbReference>
<name>A0A4R8HFU9_9FIRM</name>
<sequence>MKMERCANGHLYNPKKYKECPYCDEVVLENNQSSKPKRKPKRQKSSTISDTNQNGVKTLAYWDDQDGINPVVGWLVCIDGVERGKDYKIVSEKNFIGRSEEMHINIVGDNNISRRNHAVISYNPKQRNFIIIPGAETTGIIYVNEEAVYSPTELSPYDVIEMGESKFIFIPLCGQHFEWENDL</sequence>
<evidence type="ECO:0000256" key="1">
    <source>
        <dbReference type="SAM" id="MobiDB-lite"/>
    </source>
</evidence>
<protein>
    <submittedName>
        <fullName evidence="3">FHA domain-containing protein</fullName>
    </submittedName>
</protein>
<dbReference type="Pfam" id="PF00498">
    <property type="entry name" value="FHA"/>
    <property type="match status" value="1"/>
</dbReference>
<feature type="region of interest" description="Disordered" evidence="1">
    <location>
        <begin position="31"/>
        <end position="51"/>
    </location>
</feature>
<keyword evidence="4" id="KW-1185">Reference proteome</keyword>